<dbReference type="EMBL" id="FOET01000018">
    <property type="protein sequence ID" value="SEQ87455.1"/>
    <property type="molecule type" value="Genomic_DNA"/>
</dbReference>
<evidence type="ECO:0000256" key="2">
    <source>
        <dbReference type="ARBA" id="ARBA00009347"/>
    </source>
</evidence>
<name>A0A1H9JLL1_9ACTN</name>
<comment type="similarity">
    <text evidence="2">Belongs to the acyl-CoA dehydrogenase family.</text>
</comment>
<dbReference type="RefSeq" id="WP_093662891.1">
    <property type="nucleotide sequence ID" value="NZ_FOET01000018.1"/>
</dbReference>
<keyword evidence="5" id="KW-0560">Oxidoreductase</keyword>
<dbReference type="GO" id="GO:0050660">
    <property type="term" value="F:flavin adenine dinucleotide binding"/>
    <property type="evidence" value="ECO:0007669"/>
    <property type="project" value="InterPro"/>
</dbReference>
<evidence type="ECO:0000259" key="6">
    <source>
        <dbReference type="Pfam" id="PF00441"/>
    </source>
</evidence>
<evidence type="ECO:0000256" key="4">
    <source>
        <dbReference type="ARBA" id="ARBA00022827"/>
    </source>
</evidence>
<dbReference type="AlphaFoldDB" id="A0A1H9JLL1"/>
<accession>A0A1H9JLL1</accession>
<keyword evidence="9" id="KW-1185">Reference proteome</keyword>
<organism evidence="8 9">
    <name type="scientific">Streptomyces radiopugnans</name>
    <dbReference type="NCBI Taxonomy" id="403935"/>
    <lineage>
        <taxon>Bacteria</taxon>
        <taxon>Bacillati</taxon>
        <taxon>Actinomycetota</taxon>
        <taxon>Actinomycetes</taxon>
        <taxon>Kitasatosporales</taxon>
        <taxon>Streptomycetaceae</taxon>
        <taxon>Streptomyces</taxon>
    </lineage>
</organism>
<sequence length="384" mass="39232">MTDLLYSEIEEELRASVRALLTDRCPHENTLGRCETGEPYDRGLWQTLARDLGTASLAVPEEAGGAGASVREAAVVLEELGRASAPTPYLGSAVLATTALLALEGTDGDSGDSGAGEASKLLASLAAGERTAALAVPLSVMPGAGTFPSAVRADSAGTLTGTVTSVADATAADVLIVPAEGRDGPGLYAVETTAAALAVVPRTSLDLTRPVADVTLTGTAARRLAGAEQAPAALERALLTGAGLLASEQLGIAEWCLTATVAHLKDRRQFGRQLGSFQALKHRLADLWLEVVGARAAARYAADTLATGDPDAPVAVAVAASHCGELAVRAAEECVQLHGGIGMTWEHPAHLYLKRAKADQIALGTPDRHRAALAALVDLPAPVG</sequence>
<dbReference type="InterPro" id="IPR036250">
    <property type="entry name" value="AcylCo_DH-like_C"/>
</dbReference>
<evidence type="ECO:0000256" key="1">
    <source>
        <dbReference type="ARBA" id="ARBA00001974"/>
    </source>
</evidence>
<keyword evidence="3" id="KW-0285">Flavoprotein</keyword>
<reference evidence="8 9" key="1">
    <citation type="submission" date="2016-10" db="EMBL/GenBank/DDBJ databases">
        <authorList>
            <person name="de Groot N.N."/>
        </authorList>
    </citation>
    <scope>NUCLEOTIDE SEQUENCE [LARGE SCALE GENOMIC DNA]</scope>
    <source>
        <strain evidence="8 9">CGMCC 4.3519</strain>
    </source>
</reference>
<dbReference type="InterPro" id="IPR009075">
    <property type="entry name" value="AcylCo_DH/oxidase_C"/>
</dbReference>
<dbReference type="InterPro" id="IPR046373">
    <property type="entry name" value="Acyl-CoA_Oxase/DH_mid-dom_sf"/>
</dbReference>
<dbReference type="InterPro" id="IPR013786">
    <property type="entry name" value="AcylCoA_DH/ox_N"/>
</dbReference>
<dbReference type="GO" id="GO:0003995">
    <property type="term" value="F:acyl-CoA dehydrogenase activity"/>
    <property type="evidence" value="ECO:0007669"/>
    <property type="project" value="TreeGrafter"/>
</dbReference>
<evidence type="ECO:0000256" key="5">
    <source>
        <dbReference type="ARBA" id="ARBA00023002"/>
    </source>
</evidence>
<dbReference type="Proteomes" id="UP000199055">
    <property type="component" value="Unassembled WGS sequence"/>
</dbReference>
<evidence type="ECO:0000313" key="8">
    <source>
        <dbReference type="EMBL" id="SEQ87455.1"/>
    </source>
</evidence>
<dbReference type="InterPro" id="IPR037069">
    <property type="entry name" value="AcylCoA_DH/ox_N_sf"/>
</dbReference>
<dbReference type="SUPFAM" id="SSF56645">
    <property type="entry name" value="Acyl-CoA dehydrogenase NM domain-like"/>
    <property type="match status" value="1"/>
</dbReference>
<proteinExistence type="inferred from homology"/>
<dbReference type="STRING" id="403935.SAMN05216481_11855"/>
<gene>
    <name evidence="8" type="ORF">SAMN05216481_11855</name>
</gene>
<dbReference type="Pfam" id="PF00441">
    <property type="entry name" value="Acyl-CoA_dh_1"/>
    <property type="match status" value="1"/>
</dbReference>
<feature type="domain" description="Acyl-CoA dehydrogenase/oxidase N-terminal" evidence="7">
    <location>
        <begin position="8"/>
        <end position="106"/>
    </location>
</feature>
<keyword evidence="4" id="KW-0274">FAD</keyword>
<protein>
    <submittedName>
        <fullName evidence="8">Acyl-CoA dehydrogenase</fullName>
    </submittedName>
</protein>
<feature type="domain" description="Acyl-CoA dehydrogenase/oxidase C-terminal" evidence="6">
    <location>
        <begin position="237"/>
        <end position="375"/>
    </location>
</feature>
<dbReference type="InterPro" id="IPR009100">
    <property type="entry name" value="AcylCoA_DH/oxidase_NM_dom_sf"/>
</dbReference>
<dbReference type="Pfam" id="PF02771">
    <property type="entry name" value="Acyl-CoA_dh_N"/>
    <property type="match status" value="1"/>
</dbReference>
<dbReference type="Gene3D" id="2.40.110.10">
    <property type="entry name" value="Butyryl-CoA Dehydrogenase, subunit A, domain 2"/>
    <property type="match status" value="1"/>
</dbReference>
<dbReference type="PANTHER" id="PTHR43884:SF20">
    <property type="entry name" value="ACYL-COA DEHYDROGENASE FADE28"/>
    <property type="match status" value="1"/>
</dbReference>
<comment type="cofactor">
    <cofactor evidence="1">
        <name>FAD</name>
        <dbReference type="ChEBI" id="CHEBI:57692"/>
    </cofactor>
</comment>
<evidence type="ECO:0000259" key="7">
    <source>
        <dbReference type="Pfam" id="PF02771"/>
    </source>
</evidence>
<dbReference type="Gene3D" id="1.10.540.10">
    <property type="entry name" value="Acyl-CoA dehydrogenase/oxidase, N-terminal domain"/>
    <property type="match status" value="1"/>
</dbReference>
<dbReference type="Gene3D" id="1.20.140.10">
    <property type="entry name" value="Butyryl-CoA Dehydrogenase, subunit A, domain 3"/>
    <property type="match status" value="1"/>
</dbReference>
<dbReference type="PANTHER" id="PTHR43884">
    <property type="entry name" value="ACYL-COA DEHYDROGENASE"/>
    <property type="match status" value="1"/>
</dbReference>
<evidence type="ECO:0000313" key="9">
    <source>
        <dbReference type="Proteomes" id="UP000199055"/>
    </source>
</evidence>
<evidence type="ECO:0000256" key="3">
    <source>
        <dbReference type="ARBA" id="ARBA00022630"/>
    </source>
</evidence>
<dbReference type="SUPFAM" id="SSF47203">
    <property type="entry name" value="Acyl-CoA dehydrogenase C-terminal domain-like"/>
    <property type="match status" value="1"/>
</dbReference>